<sequence length="371" mass="39880">MAQQTGRPAPDVAGPSAPASSGSSGAARPKPRLLWVDAARGYAVLAVVLFHFVQWSFQHWSIDGPLGQGWELVGFVLSAVRMPLLLGVSGLLLARQVREGLHRSTTVYRSVTTYWLFAVWTGVYLLVAVLTPASTWRPRWALEASPEQLVVPDSPLWYLLALALYVLVLAALRRVPPAVVLGVLAVVSVVCAAVQVDTFRTWVSIPQYALFFALGVYGRDTIMRWTSTARWLPVLGLGAGAMVLLAASRIPTVHPVRGLLLTLSSAVALAFAAGFVARAVAWRPFAAVGRYVGQRTLAVYVTHPIVFQLVLWGGDEAPALRHAAVAAVVVLPLLAVALAVGVGLVVDAVARRVGLSFLLELPRPLRTRFGR</sequence>
<dbReference type="PANTHER" id="PTHR40074">
    <property type="entry name" value="O-ACETYLTRANSFERASE WECH"/>
    <property type="match status" value="1"/>
</dbReference>
<evidence type="ECO:0000259" key="9">
    <source>
        <dbReference type="Pfam" id="PF01757"/>
    </source>
</evidence>
<keyword evidence="4 8" id="KW-0812">Transmembrane</keyword>
<feature type="transmembrane region" description="Helical" evidence="8">
    <location>
        <begin position="72"/>
        <end position="94"/>
    </location>
</feature>
<dbReference type="OrthoDB" id="4394033at2"/>
<name>A0A1I0X0K5_9CELL</name>
<evidence type="ECO:0000313" key="10">
    <source>
        <dbReference type="EMBL" id="SFA94421.1"/>
    </source>
</evidence>
<dbReference type="RefSeq" id="WP_090031390.1">
    <property type="nucleotide sequence ID" value="NZ_BONM01000015.1"/>
</dbReference>
<feature type="transmembrane region" description="Helical" evidence="8">
    <location>
        <begin position="320"/>
        <end position="346"/>
    </location>
</feature>
<evidence type="ECO:0000256" key="2">
    <source>
        <dbReference type="ARBA" id="ARBA00007400"/>
    </source>
</evidence>
<keyword evidence="5 8" id="KW-1133">Transmembrane helix</keyword>
<feature type="region of interest" description="Disordered" evidence="7">
    <location>
        <begin position="1"/>
        <end position="28"/>
    </location>
</feature>
<feature type="transmembrane region" description="Helical" evidence="8">
    <location>
        <begin position="179"/>
        <end position="196"/>
    </location>
</feature>
<feature type="transmembrane region" description="Helical" evidence="8">
    <location>
        <begin position="156"/>
        <end position="172"/>
    </location>
</feature>
<reference evidence="10 11" key="1">
    <citation type="submission" date="2016-10" db="EMBL/GenBank/DDBJ databases">
        <authorList>
            <person name="de Groot N.N."/>
        </authorList>
    </citation>
    <scope>NUCLEOTIDE SEQUENCE [LARGE SCALE GENOMIC DNA]</scope>
    <source>
        <strain evidence="10 11">CGMCC 4.6945</strain>
    </source>
</reference>
<feature type="domain" description="Acyltransferase 3" evidence="9">
    <location>
        <begin position="34"/>
        <end position="324"/>
    </location>
</feature>
<accession>A0A1I0X0K5</accession>
<gene>
    <name evidence="10" type="ORF">SAMN05421867_10432</name>
</gene>
<feature type="transmembrane region" description="Helical" evidence="8">
    <location>
        <begin position="256"/>
        <end position="277"/>
    </location>
</feature>
<dbReference type="GO" id="GO:0009246">
    <property type="term" value="P:enterobacterial common antigen biosynthetic process"/>
    <property type="evidence" value="ECO:0007669"/>
    <property type="project" value="TreeGrafter"/>
</dbReference>
<keyword evidence="10" id="KW-0012">Acyltransferase</keyword>
<comment type="similarity">
    <text evidence="2">Belongs to the acyltransferase 3 family.</text>
</comment>
<organism evidence="10 11">
    <name type="scientific">Cellulomonas marina</name>
    <dbReference type="NCBI Taxonomy" id="988821"/>
    <lineage>
        <taxon>Bacteria</taxon>
        <taxon>Bacillati</taxon>
        <taxon>Actinomycetota</taxon>
        <taxon>Actinomycetes</taxon>
        <taxon>Micrococcales</taxon>
        <taxon>Cellulomonadaceae</taxon>
        <taxon>Cellulomonas</taxon>
    </lineage>
</organism>
<keyword evidence="10" id="KW-0808">Transferase</keyword>
<feature type="transmembrane region" description="Helical" evidence="8">
    <location>
        <begin position="297"/>
        <end position="314"/>
    </location>
</feature>
<dbReference type="GO" id="GO:0005886">
    <property type="term" value="C:plasma membrane"/>
    <property type="evidence" value="ECO:0007669"/>
    <property type="project" value="UniProtKB-SubCell"/>
</dbReference>
<feature type="compositionally biased region" description="Low complexity" evidence="7">
    <location>
        <begin position="8"/>
        <end position="28"/>
    </location>
</feature>
<evidence type="ECO:0000256" key="7">
    <source>
        <dbReference type="SAM" id="MobiDB-lite"/>
    </source>
</evidence>
<feature type="transmembrane region" description="Helical" evidence="8">
    <location>
        <begin position="114"/>
        <end position="136"/>
    </location>
</feature>
<keyword evidence="11" id="KW-1185">Reference proteome</keyword>
<dbReference type="Pfam" id="PF01757">
    <property type="entry name" value="Acyl_transf_3"/>
    <property type="match status" value="1"/>
</dbReference>
<dbReference type="GO" id="GO:0016413">
    <property type="term" value="F:O-acetyltransferase activity"/>
    <property type="evidence" value="ECO:0007669"/>
    <property type="project" value="TreeGrafter"/>
</dbReference>
<dbReference type="Proteomes" id="UP000199012">
    <property type="component" value="Unassembled WGS sequence"/>
</dbReference>
<dbReference type="PANTHER" id="PTHR40074:SF2">
    <property type="entry name" value="O-ACETYLTRANSFERASE WECH"/>
    <property type="match status" value="1"/>
</dbReference>
<evidence type="ECO:0000256" key="4">
    <source>
        <dbReference type="ARBA" id="ARBA00022692"/>
    </source>
</evidence>
<evidence type="ECO:0000313" key="11">
    <source>
        <dbReference type="Proteomes" id="UP000199012"/>
    </source>
</evidence>
<feature type="transmembrane region" description="Helical" evidence="8">
    <location>
        <begin position="231"/>
        <end position="250"/>
    </location>
</feature>
<dbReference type="EMBL" id="FOKA01000004">
    <property type="protein sequence ID" value="SFA94421.1"/>
    <property type="molecule type" value="Genomic_DNA"/>
</dbReference>
<feature type="transmembrane region" description="Helical" evidence="8">
    <location>
        <begin position="33"/>
        <end position="52"/>
    </location>
</feature>
<evidence type="ECO:0000256" key="1">
    <source>
        <dbReference type="ARBA" id="ARBA00004651"/>
    </source>
</evidence>
<protein>
    <submittedName>
        <fullName evidence="10">Surface polysaccharide O-acyltransferase, integral membrane enzyme</fullName>
    </submittedName>
</protein>
<keyword evidence="6 8" id="KW-0472">Membrane</keyword>
<comment type="subcellular location">
    <subcellularLocation>
        <location evidence="1">Cell membrane</location>
        <topology evidence="1">Multi-pass membrane protein</topology>
    </subcellularLocation>
</comment>
<feature type="transmembrane region" description="Helical" evidence="8">
    <location>
        <begin position="202"/>
        <end position="219"/>
    </location>
</feature>
<proteinExistence type="inferred from homology"/>
<dbReference type="AlphaFoldDB" id="A0A1I0X0K5"/>
<evidence type="ECO:0000256" key="3">
    <source>
        <dbReference type="ARBA" id="ARBA00022475"/>
    </source>
</evidence>
<dbReference type="STRING" id="988821.SAMN05421867_10432"/>
<evidence type="ECO:0000256" key="8">
    <source>
        <dbReference type="SAM" id="Phobius"/>
    </source>
</evidence>
<evidence type="ECO:0000256" key="5">
    <source>
        <dbReference type="ARBA" id="ARBA00022989"/>
    </source>
</evidence>
<evidence type="ECO:0000256" key="6">
    <source>
        <dbReference type="ARBA" id="ARBA00023136"/>
    </source>
</evidence>
<keyword evidence="3" id="KW-1003">Cell membrane</keyword>
<dbReference type="InterPro" id="IPR002656">
    <property type="entry name" value="Acyl_transf_3_dom"/>
</dbReference>